<dbReference type="GO" id="GO:0061630">
    <property type="term" value="F:ubiquitin protein ligase activity"/>
    <property type="evidence" value="ECO:0007669"/>
    <property type="project" value="TreeGrafter"/>
</dbReference>
<evidence type="ECO:0000256" key="3">
    <source>
        <dbReference type="ARBA" id="ARBA00022833"/>
    </source>
</evidence>
<accession>A0AA41V7X6</accession>
<name>A0AA41V7X6_PAPNU</name>
<dbReference type="PANTHER" id="PTHR45931">
    <property type="entry name" value="SI:CH211-59O9.10"/>
    <property type="match status" value="1"/>
</dbReference>
<dbReference type="EMBL" id="JAJJMA010187780">
    <property type="protein sequence ID" value="MCL7038180.1"/>
    <property type="molecule type" value="Genomic_DNA"/>
</dbReference>
<evidence type="ECO:0000256" key="1">
    <source>
        <dbReference type="ARBA" id="ARBA00022723"/>
    </source>
</evidence>
<dbReference type="GO" id="GO:0005634">
    <property type="term" value="C:nucleus"/>
    <property type="evidence" value="ECO:0007669"/>
    <property type="project" value="TreeGrafter"/>
</dbReference>
<dbReference type="SMART" id="SM00184">
    <property type="entry name" value="RING"/>
    <property type="match status" value="1"/>
</dbReference>
<dbReference type="InterPro" id="IPR051834">
    <property type="entry name" value="RING_finger_E3_ligase"/>
</dbReference>
<organism evidence="6 7">
    <name type="scientific">Papaver nudicaule</name>
    <name type="common">Iceland poppy</name>
    <dbReference type="NCBI Taxonomy" id="74823"/>
    <lineage>
        <taxon>Eukaryota</taxon>
        <taxon>Viridiplantae</taxon>
        <taxon>Streptophyta</taxon>
        <taxon>Embryophyta</taxon>
        <taxon>Tracheophyta</taxon>
        <taxon>Spermatophyta</taxon>
        <taxon>Magnoliopsida</taxon>
        <taxon>Ranunculales</taxon>
        <taxon>Papaveraceae</taxon>
        <taxon>Papaveroideae</taxon>
        <taxon>Papaver</taxon>
    </lineage>
</organism>
<keyword evidence="1" id="KW-0479">Metal-binding</keyword>
<dbReference type="SUPFAM" id="SSF57850">
    <property type="entry name" value="RING/U-box"/>
    <property type="match status" value="1"/>
</dbReference>
<proteinExistence type="predicted"/>
<sequence>MSRVRSPSEYELHVHIRNTETDPVYQILLNVTSGQQDYSEVARINFFSETGHIRSQLVNLFSRIEVLDEIYTRGLSTEIASWINESLSLQTAEVSVDFRVDIHRLITDRIDGDEEHEQLEEFQPDFDTDDESYNNGIRRNPVSSLEISKLNKTEYAGESGEPCMICIEEFCQKVEVIILGCRHVFHSGCLLRWMEENRTCPLCRRSIVHSNKTEASS</sequence>
<evidence type="ECO:0000259" key="5">
    <source>
        <dbReference type="PROSITE" id="PS50089"/>
    </source>
</evidence>
<dbReference type="CDD" id="cd16454">
    <property type="entry name" value="RING-H2_PA-TM-RING"/>
    <property type="match status" value="1"/>
</dbReference>
<protein>
    <recommendedName>
        <fullName evidence="5">RING-type domain-containing protein</fullName>
    </recommendedName>
</protein>
<dbReference type="PANTHER" id="PTHR45931:SF16">
    <property type="entry name" value="RING_U-BOX SUPERFAMILY PROTEIN"/>
    <property type="match status" value="1"/>
</dbReference>
<evidence type="ECO:0000313" key="6">
    <source>
        <dbReference type="EMBL" id="MCL7038180.1"/>
    </source>
</evidence>
<dbReference type="Proteomes" id="UP001177140">
    <property type="component" value="Unassembled WGS sequence"/>
</dbReference>
<keyword evidence="2 4" id="KW-0863">Zinc-finger</keyword>
<dbReference type="PROSITE" id="PS50089">
    <property type="entry name" value="ZF_RING_2"/>
    <property type="match status" value="1"/>
</dbReference>
<reference evidence="6" key="1">
    <citation type="submission" date="2022-03" db="EMBL/GenBank/DDBJ databases">
        <title>A functionally conserved STORR gene fusion in Papaver species that diverged 16.8 million years ago.</title>
        <authorList>
            <person name="Catania T."/>
        </authorList>
    </citation>
    <scope>NUCLEOTIDE SEQUENCE</scope>
    <source>
        <strain evidence="6">S-191538</strain>
    </source>
</reference>
<dbReference type="GO" id="GO:0008270">
    <property type="term" value="F:zinc ion binding"/>
    <property type="evidence" value="ECO:0007669"/>
    <property type="project" value="UniProtKB-KW"/>
</dbReference>
<evidence type="ECO:0000313" key="7">
    <source>
        <dbReference type="Proteomes" id="UP001177140"/>
    </source>
</evidence>
<dbReference type="Pfam" id="PF13639">
    <property type="entry name" value="zf-RING_2"/>
    <property type="match status" value="1"/>
</dbReference>
<dbReference type="Gene3D" id="3.30.40.10">
    <property type="entry name" value="Zinc/RING finger domain, C3HC4 (zinc finger)"/>
    <property type="match status" value="1"/>
</dbReference>
<dbReference type="InterPro" id="IPR013083">
    <property type="entry name" value="Znf_RING/FYVE/PHD"/>
</dbReference>
<dbReference type="InterPro" id="IPR001841">
    <property type="entry name" value="Znf_RING"/>
</dbReference>
<evidence type="ECO:0000256" key="4">
    <source>
        <dbReference type="PROSITE-ProRule" id="PRU00175"/>
    </source>
</evidence>
<dbReference type="AlphaFoldDB" id="A0AA41V7X6"/>
<keyword evidence="3" id="KW-0862">Zinc</keyword>
<feature type="domain" description="RING-type" evidence="5">
    <location>
        <begin position="163"/>
        <end position="204"/>
    </location>
</feature>
<gene>
    <name evidence="6" type="ORF">MKW94_024674</name>
</gene>
<dbReference type="GO" id="GO:0006511">
    <property type="term" value="P:ubiquitin-dependent protein catabolic process"/>
    <property type="evidence" value="ECO:0007669"/>
    <property type="project" value="TreeGrafter"/>
</dbReference>
<evidence type="ECO:0000256" key="2">
    <source>
        <dbReference type="ARBA" id="ARBA00022771"/>
    </source>
</evidence>
<comment type="caution">
    <text evidence="6">The sequence shown here is derived from an EMBL/GenBank/DDBJ whole genome shotgun (WGS) entry which is preliminary data.</text>
</comment>
<keyword evidence="7" id="KW-1185">Reference proteome</keyword>